<dbReference type="AlphaFoldDB" id="A0A178XZF8"/>
<sequence>MISANDLSRSELAALLAFHAEAGVEWLLEDEPVDRLAEFEAMKAKRADARAAPQVRQPDPSGAPSGQPQPAASGKFREALPAAPASVQPTVAIPDEQAIGEARFAAESARSLAELRTAMEAFTGCNLKNSARNLVFADGNAASGIMIVGPMPYAEDDRDGQPFAGRHGDMLERMLSGIGLSRSDVLLTNVVPWRPPGNRVPSGREADICRPFIERQIALAEPRQLLLLGNFTARFFFGTNETIHQTRGQWRELSAGGHLVPALATLHPQDLITAPVNKRFAWQDLLTFKARITG</sequence>
<dbReference type="CDD" id="cd10030">
    <property type="entry name" value="UDG-F4_TTUDGA_SPO1dp_like"/>
    <property type="match status" value="1"/>
</dbReference>
<keyword evidence="11" id="KW-0234">DNA repair</keyword>
<dbReference type="SMART" id="SM00986">
    <property type="entry name" value="UDG"/>
    <property type="match status" value="1"/>
</dbReference>
<keyword evidence="10" id="KW-0411">Iron-sulfur</keyword>
<dbReference type="EMBL" id="LPUX01000053">
    <property type="protein sequence ID" value="OAP40709.1"/>
    <property type="molecule type" value="Genomic_DNA"/>
</dbReference>
<reference evidence="14 15" key="1">
    <citation type="journal article" date="2016" name="Int. J. Syst. Evol. Microbiol.">
        <title>Ensifer glycinis sp. nov., an novel rhizobial species associated with Glycine spp.</title>
        <authorList>
            <person name="Yan H."/>
            <person name="Yan J."/>
            <person name="Sui X.H."/>
            <person name="Wang E.T."/>
            <person name="Chen W.X."/>
            <person name="Zhang X.X."/>
            <person name="Chen W.F."/>
        </authorList>
    </citation>
    <scope>NUCLEOTIDE SEQUENCE [LARGE SCALE GENOMIC DNA]</scope>
    <source>
        <strain evidence="14 15">CCBAU 23380</strain>
    </source>
</reference>
<dbReference type="EC" id="3.2.2.27" evidence="3"/>
<keyword evidence="6" id="KW-0479">Metal-binding</keyword>
<dbReference type="InterPro" id="IPR051536">
    <property type="entry name" value="UDG_Type-4/5"/>
</dbReference>
<dbReference type="InterPro" id="IPR036895">
    <property type="entry name" value="Uracil-DNA_glycosylase-like_sf"/>
</dbReference>
<evidence type="ECO:0000256" key="10">
    <source>
        <dbReference type="ARBA" id="ARBA00023014"/>
    </source>
</evidence>
<dbReference type="OrthoDB" id="5290748at2"/>
<dbReference type="GO" id="GO:0006281">
    <property type="term" value="P:DNA repair"/>
    <property type="evidence" value="ECO:0007669"/>
    <property type="project" value="UniProtKB-KW"/>
</dbReference>
<evidence type="ECO:0000256" key="4">
    <source>
        <dbReference type="ARBA" id="ARBA00019403"/>
    </source>
</evidence>
<evidence type="ECO:0000256" key="12">
    <source>
        <dbReference type="SAM" id="MobiDB-lite"/>
    </source>
</evidence>
<dbReference type="SUPFAM" id="SSF52141">
    <property type="entry name" value="Uracil-DNA glycosylase-like"/>
    <property type="match status" value="1"/>
</dbReference>
<dbReference type="GO" id="GO:0051539">
    <property type="term" value="F:4 iron, 4 sulfur cluster binding"/>
    <property type="evidence" value="ECO:0007669"/>
    <property type="project" value="UniProtKB-KW"/>
</dbReference>
<feature type="region of interest" description="Disordered" evidence="12">
    <location>
        <begin position="46"/>
        <end position="73"/>
    </location>
</feature>
<protein>
    <recommendedName>
        <fullName evidence="4">Type-4 uracil-DNA glycosylase</fullName>
        <ecNumber evidence="3">3.2.2.27</ecNumber>
    </recommendedName>
</protein>
<dbReference type="Gene3D" id="3.40.470.10">
    <property type="entry name" value="Uracil-DNA glycosylase-like domain"/>
    <property type="match status" value="1"/>
</dbReference>
<comment type="caution">
    <text evidence="14">The sequence shown here is derived from an EMBL/GenBank/DDBJ whole genome shotgun (WGS) entry which is preliminary data.</text>
</comment>
<dbReference type="PANTHER" id="PTHR33693:SF1">
    <property type="entry name" value="TYPE-4 URACIL-DNA GLYCOSYLASE"/>
    <property type="match status" value="1"/>
</dbReference>
<keyword evidence="15" id="KW-1185">Reference proteome</keyword>
<keyword evidence="7" id="KW-0227">DNA damage</keyword>
<dbReference type="STRING" id="1472378.AU381_02075"/>
<keyword evidence="5" id="KW-0004">4Fe-4S</keyword>
<comment type="similarity">
    <text evidence="2">Belongs to the uracil-DNA glycosylase (UDG) superfamily. Type 4 (UDGa) family.</text>
</comment>
<evidence type="ECO:0000256" key="3">
    <source>
        <dbReference type="ARBA" id="ARBA00012030"/>
    </source>
</evidence>
<dbReference type="InterPro" id="IPR005122">
    <property type="entry name" value="Uracil-DNA_glycosylase-like"/>
</dbReference>
<keyword evidence="8" id="KW-0378">Hydrolase</keyword>
<evidence type="ECO:0000256" key="2">
    <source>
        <dbReference type="ARBA" id="ARBA00006521"/>
    </source>
</evidence>
<dbReference type="GO" id="GO:0004844">
    <property type="term" value="F:uracil DNA N-glycosylase activity"/>
    <property type="evidence" value="ECO:0007669"/>
    <property type="project" value="UniProtKB-EC"/>
</dbReference>
<dbReference type="Pfam" id="PF03167">
    <property type="entry name" value="UDG"/>
    <property type="match status" value="1"/>
</dbReference>
<proteinExistence type="inferred from homology"/>
<evidence type="ECO:0000256" key="6">
    <source>
        <dbReference type="ARBA" id="ARBA00022723"/>
    </source>
</evidence>
<evidence type="ECO:0000256" key="8">
    <source>
        <dbReference type="ARBA" id="ARBA00022801"/>
    </source>
</evidence>
<dbReference type="SMART" id="SM00987">
    <property type="entry name" value="UreE_C"/>
    <property type="match status" value="1"/>
</dbReference>
<dbReference type="NCBIfam" id="TIGR00758">
    <property type="entry name" value="UDG_fam4"/>
    <property type="match status" value="1"/>
</dbReference>
<evidence type="ECO:0000256" key="1">
    <source>
        <dbReference type="ARBA" id="ARBA00001400"/>
    </source>
</evidence>
<feature type="domain" description="Uracil-DNA glycosylase-like" evidence="13">
    <location>
        <begin position="136"/>
        <end position="286"/>
    </location>
</feature>
<evidence type="ECO:0000256" key="9">
    <source>
        <dbReference type="ARBA" id="ARBA00023004"/>
    </source>
</evidence>
<evidence type="ECO:0000259" key="13">
    <source>
        <dbReference type="SMART" id="SM00986"/>
    </source>
</evidence>
<evidence type="ECO:0000313" key="15">
    <source>
        <dbReference type="Proteomes" id="UP000094025"/>
    </source>
</evidence>
<evidence type="ECO:0000313" key="14">
    <source>
        <dbReference type="EMBL" id="OAP40709.1"/>
    </source>
</evidence>
<dbReference type="GO" id="GO:0046872">
    <property type="term" value="F:metal ion binding"/>
    <property type="evidence" value="ECO:0007669"/>
    <property type="project" value="UniProtKB-KW"/>
</dbReference>
<dbReference type="Proteomes" id="UP000094025">
    <property type="component" value="Unassembled WGS sequence"/>
</dbReference>
<organism evidence="14 15">
    <name type="scientific">Sinorhizobium glycinis</name>
    <dbReference type="NCBI Taxonomy" id="1472378"/>
    <lineage>
        <taxon>Bacteria</taxon>
        <taxon>Pseudomonadati</taxon>
        <taxon>Pseudomonadota</taxon>
        <taxon>Alphaproteobacteria</taxon>
        <taxon>Hyphomicrobiales</taxon>
        <taxon>Rhizobiaceae</taxon>
        <taxon>Sinorhizobium/Ensifer group</taxon>
        <taxon>Sinorhizobium</taxon>
    </lineage>
</organism>
<name>A0A178XZF8_9HYPH</name>
<keyword evidence="9" id="KW-0408">Iron</keyword>
<dbReference type="InterPro" id="IPR005273">
    <property type="entry name" value="Ura-DNA_glyco_family4"/>
</dbReference>
<dbReference type="PANTHER" id="PTHR33693">
    <property type="entry name" value="TYPE-5 URACIL-DNA GLYCOSYLASE"/>
    <property type="match status" value="1"/>
</dbReference>
<accession>A0A178XZF8</accession>
<evidence type="ECO:0000256" key="7">
    <source>
        <dbReference type="ARBA" id="ARBA00022763"/>
    </source>
</evidence>
<evidence type="ECO:0000256" key="5">
    <source>
        <dbReference type="ARBA" id="ARBA00022485"/>
    </source>
</evidence>
<evidence type="ECO:0000256" key="11">
    <source>
        <dbReference type="ARBA" id="ARBA00023204"/>
    </source>
</evidence>
<gene>
    <name evidence="14" type="ORF">AU381_02075</name>
</gene>
<dbReference type="RefSeq" id="WP_064241016.1">
    <property type="nucleotide sequence ID" value="NZ_LPUX01000053.1"/>
</dbReference>
<comment type="catalytic activity">
    <reaction evidence="1">
        <text>Hydrolyzes single-stranded DNA or mismatched double-stranded DNA and polynucleotides, releasing free uracil.</text>
        <dbReference type="EC" id="3.2.2.27"/>
    </reaction>
</comment>